<feature type="transmembrane region" description="Helical" evidence="6">
    <location>
        <begin position="326"/>
        <end position="347"/>
    </location>
</feature>
<evidence type="ECO:0000256" key="2">
    <source>
        <dbReference type="ARBA" id="ARBA00022448"/>
    </source>
</evidence>
<dbReference type="InterPro" id="IPR020846">
    <property type="entry name" value="MFS_dom"/>
</dbReference>
<evidence type="ECO:0000256" key="3">
    <source>
        <dbReference type="ARBA" id="ARBA00022692"/>
    </source>
</evidence>
<evidence type="ECO:0000313" key="10">
    <source>
        <dbReference type="RefSeq" id="XP_022251465.1"/>
    </source>
</evidence>
<evidence type="ECO:0000256" key="4">
    <source>
        <dbReference type="ARBA" id="ARBA00022989"/>
    </source>
</evidence>
<dbReference type="PROSITE" id="PS50850">
    <property type="entry name" value="MFS"/>
    <property type="match status" value="1"/>
</dbReference>
<keyword evidence="4 6" id="KW-1133">Transmembrane helix</keyword>
<dbReference type="PANTHER" id="PTHR43385">
    <property type="entry name" value="RIBOFLAVIN TRANSPORTER RIBJ"/>
    <property type="match status" value="1"/>
</dbReference>
<evidence type="ECO:0000259" key="7">
    <source>
        <dbReference type="PROSITE" id="PS50850"/>
    </source>
</evidence>
<organism evidence="8 9">
    <name type="scientific">Limulus polyphemus</name>
    <name type="common">Atlantic horseshoe crab</name>
    <dbReference type="NCBI Taxonomy" id="6850"/>
    <lineage>
        <taxon>Eukaryota</taxon>
        <taxon>Metazoa</taxon>
        <taxon>Ecdysozoa</taxon>
        <taxon>Arthropoda</taxon>
        <taxon>Chelicerata</taxon>
        <taxon>Merostomata</taxon>
        <taxon>Xiphosura</taxon>
        <taxon>Limulidae</taxon>
        <taxon>Limulus</taxon>
    </lineage>
</organism>
<keyword evidence="8" id="KW-1185">Reference proteome</keyword>
<feature type="transmembrane region" description="Helical" evidence="6">
    <location>
        <begin position="451"/>
        <end position="471"/>
    </location>
</feature>
<dbReference type="SUPFAM" id="SSF103473">
    <property type="entry name" value="MFS general substrate transporter"/>
    <property type="match status" value="1"/>
</dbReference>
<feature type="transmembrane region" description="Helical" evidence="6">
    <location>
        <begin position="175"/>
        <end position="192"/>
    </location>
</feature>
<protein>
    <submittedName>
        <fullName evidence="9 10">Monocarboxylate transporter 9-like isoform X1</fullName>
    </submittedName>
</protein>
<feature type="transmembrane region" description="Helical" evidence="6">
    <location>
        <begin position="140"/>
        <end position="163"/>
    </location>
</feature>
<evidence type="ECO:0000256" key="6">
    <source>
        <dbReference type="SAM" id="Phobius"/>
    </source>
</evidence>
<feature type="transmembrane region" description="Helical" evidence="6">
    <location>
        <begin position="113"/>
        <end position="134"/>
    </location>
</feature>
<feature type="transmembrane region" description="Helical" evidence="6">
    <location>
        <begin position="417"/>
        <end position="439"/>
    </location>
</feature>
<dbReference type="InterPro" id="IPR011701">
    <property type="entry name" value="MFS"/>
</dbReference>
<dbReference type="GeneID" id="106467555"/>
<reference evidence="9 10" key="1">
    <citation type="submission" date="2025-05" db="UniProtKB">
        <authorList>
            <consortium name="RefSeq"/>
        </authorList>
    </citation>
    <scope>IDENTIFICATION</scope>
    <source>
        <tissue evidence="9 10">Muscle</tissue>
    </source>
</reference>
<dbReference type="InterPro" id="IPR052983">
    <property type="entry name" value="MFS_Riboflavin_Transporter"/>
</dbReference>
<feature type="domain" description="Major facilitator superfamily (MFS) profile" evidence="7">
    <location>
        <begin position="42"/>
        <end position="505"/>
    </location>
</feature>
<proteinExistence type="predicted"/>
<keyword evidence="3 6" id="KW-0812">Transmembrane</keyword>
<dbReference type="Gene3D" id="1.20.1250.20">
    <property type="entry name" value="MFS general substrate transporter like domains"/>
    <property type="match status" value="1"/>
</dbReference>
<evidence type="ECO:0000256" key="1">
    <source>
        <dbReference type="ARBA" id="ARBA00004141"/>
    </source>
</evidence>
<feature type="transmembrane region" description="Helical" evidence="6">
    <location>
        <begin position="477"/>
        <end position="500"/>
    </location>
</feature>
<feature type="transmembrane region" description="Helical" evidence="6">
    <location>
        <begin position="390"/>
        <end position="411"/>
    </location>
</feature>
<feature type="transmembrane region" description="Helical" evidence="6">
    <location>
        <begin position="224"/>
        <end position="245"/>
    </location>
</feature>
<dbReference type="Pfam" id="PF07690">
    <property type="entry name" value="MFS_1"/>
    <property type="match status" value="1"/>
</dbReference>
<sequence length="528" mass="58663">MWKPLPNIRRSTWKFNRRRRRRKMQMEEISRRENQAMKWNVRGSLAVFAGFLIHVTLGHYLTFGNMNTYITSYLRHRIDISIGYSRSIWINAVCLMGRGLVMMMGGMLGSRFGARWTCALGCFIFSGSIALTSISINSGFAAVVITYGLIPGFGIGIAYIPPFTLAMQWFPYRKGLALALVTAGFGVGPVAFNNIQTAFVNPTNVSPADDGYFTDKDLLDKVPYVMLVMGGVYSTIQIIACCLLFPQQGITDTKETSDCKESDTEKLPQISEKEEVIDKKLETGDISNGKGVPEKLNIKSENSDISKSEVVPGDMEVKDAFKTKELYILGLCVGLLLQVMVYVITMYKAFGQTFIKDDVFLATIAGFSGVANAIGKTFWGFVFDKSSYRVIMGIITFLFGSLVASFPATQFGYKPMWATWVISIFFVSSGIWAVVPAATAQVFGTKHGGTIYGLAFGIPAVCNVFGAMTAQKLQENFGWYGTFSYISILCFLAFLSTFLFPWNPEEKRVAYLEKKKRVSNEVPLQNVA</sequence>
<name>A0ABM1T6F8_LIMPO</name>
<keyword evidence="2" id="KW-0813">Transport</keyword>
<gene>
    <name evidence="9 10" type="primary">LOC106467555</name>
</gene>
<evidence type="ECO:0000313" key="8">
    <source>
        <dbReference type="Proteomes" id="UP000694941"/>
    </source>
</evidence>
<dbReference type="Proteomes" id="UP000694941">
    <property type="component" value="Unplaced"/>
</dbReference>
<feature type="transmembrane region" description="Helical" evidence="6">
    <location>
        <begin position="359"/>
        <end position="383"/>
    </location>
</feature>
<keyword evidence="5 6" id="KW-0472">Membrane</keyword>
<dbReference type="InterPro" id="IPR036259">
    <property type="entry name" value="MFS_trans_sf"/>
</dbReference>
<evidence type="ECO:0000256" key="5">
    <source>
        <dbReference type="ARBA" id="ARBA00023136"/>
    </source>
</evidence>
<evidence type="ECO:0000313" key="9">
    <source>
        <dbReference type="RefSeq" id="XP_022251464.1"/>
    </source>
</evidence>
<feature type="transmembrane region" description="Helical" evidence="6">
    <location>
        <begin position="82"/>
        <end position="101"/>
    </location>
</feature>
<comment type="subcellular location">
    <subcellularLocation>
        <location evidence="1">Membrane</location>
        <topology evidence="1">Multi-pass membrane protein</topology>
    </subcellularLocation>
</comment>
<dbReference type="RefSeq" id="XP_022251464.1">
    <property type="nucleotide sequence ID" value="XM_022395756.1"/>
</dbReference>
<dbReference type="PANTHER" id="PTHR43385:SF1">
    <property type="entry name" value="RIBOFLAVIN TRANSPORTER RIBJ"/>
    <property type="match status" value="1"/>
</dbReference>
<accession>A0ABM1T6F8</accession>
<dbReference type="RefSeq" id="XP_022251465.1">
    <property type="nucleotide sequence ID" value="XM_022395757.1"/>
</dbReference>